<dbReference type="GeneID" id="73350704"/>
<dbReference type="EMBL" id="CP019481">
    <property type="protein sequence ID" value="UQC91242.1"/>
    <property type="molecule type" value="Genomic_DNA"/>
</dbReference>
<organism evidence="2 3">
    <name type="scientific">Colletotrichum lupini</name>
    <dbReference type="NCBI Taxonomy" id="145971"/>
    <lineage>
        <taxon>Eukaryota</taxon>
        <taxon>Fungi</taxon>
        <taxon>Dikarya</taxon>
        <taxon>Ascomycota</taxon>
        <taxon>Pezizomycotina</taxon>
        <taxon>Sordariomycetes</taxon>
        <taxon>Hypocreomycetidae</taxon>
        <taxon>Glomerellales</taxon>
        <taxon>Glomerellaceae</taxon>
        <taxon>Colletotrichum</taxon>
        <taxon>Colletotrichum acutatum species complex</taxon>
    </lineage>
</organism>
<dbReference type="KEGG" id="clup:CLUP02_16776"/>
<dbReference type="RefSeq" id="XP_049152841.1">
    <property type="nucleotide sequence ID" value="XM_049295694.1"/>
</dbReference>
<proteinExistence type="predicted"/>
<protein>
    <submittedName>
        <fullName evidence="2">Uncharacterized protein</fullName>
    </submittedName>
</protein>
<keyword evidence="3" id="KW-1185">Reference proteome</keyword>
<gene>
    <name evidence="2" type="ORF">CLUP02_16776</name>
</gene>
<evidence type="ECO:0000313" key="3">
    <source>
        <dbReference type="Proteomes" id="UP000830671"/>
    </source>
</evidence>
<evidence type="ECO:0000256" key="1">
    <source>
        <dbReference type="SAM" id="MobiDB-lite"/>
    </source>
</evidence>
<dbReference type="Proteomes" id="UP000830671">
    <property type="component" value="Chromosome 9"/>
</dbReference>
<accession>A0A9Q8T8R9</accession>
<feature type="region of interest" description="Disordered" evidence="1">
    <location>
        <begin position="166"/>
        <end position="209"/>
    </location>
</feature>
<evidence type="ECO:0000313" key="2">
    <source>
        <dbReference type="EMBL" id="UQC91242.1"/>
    </source>
</evidence>
<reference evidence="2" key="1">
    <citation type="journal article" date="2021" name="Mol. Plant Microbe Interact.">
        <title>Complete Genome Sequence of the Plant-Pathogenic Fungus Colletotrichum lupini.</title>
        <authorList>
            <person name="Baroncelli R."/>
            <person name="Pensec F."/>
            <person name="Da Lio D."/>
            <person name="Boufleur T."/>
            <person name="Vicente I."/>
            <person name="Sarrocco S."/>
            <person name="Picot A."/>
            <person name="Baraldi E."/>
            <person name="Sukno S."/>
            <person name="Thon M."/>
            <person name="Le Floch G."/>
        </authorList>
    </citation>
    <scope>NUCLEOTIDE SEQUENCE</scope>
    <source>
        <strain evidence="2">IMI 504893</strain>
    </source>
</reference>
<dbReference type="AlphaFoldDB" id="A0A9Q8T8R9"/>
<name>A0A9Q8T8R9_9PEZI</name>
<feature type="compositionally biased region" description="Basic and acidic residues" evidence="1">
    <location>
        <begin position="176"/>
        <end position="189"/>
    </location>
</feature>
<sequence length="268" mass="29186">MSSENDKDCLIPLPTRHLERLLIGVHSSNKRTTLKEANWIANSTMGKTITLWNTPEAVSSYGPECETMAEVQVTNRFLNIATGPDQSPGPEACLISPPPSDILPTIGGGGTVKRHDKPRINLAAMRNVSLVSTDLRFATLTNPSRRMARATMDAAGARKLQSLGGASFSTHAKHQKAADEAREKSQRREDEDDGMVEGPSNDGPGTENTRTVQSLVCQLLIIYKLFPSSSLREQFTPTKSDAELAKVIQAGQPSLILSISIPELFYRC</sequence>